<evidence type="ECO:0000256" key="3">
    <source>
        <dbReference type="ARBA" id="ARBA00022801"/>
    </source>
</evidence>
<feature type="region of interest" description="Disordered" evidence="4">
    <location>
        <begin position="457"/>
        <end position="488"/>
    </location>
</feature>
<keyword evidence="2" id="KW-0645">Protease</keyword>
<dbReference type="InterPro" id="IPR038765">
    <property type="entry name" value="Papain-like_cys_pep_sf"/>
</dbReference>
<feature type="region of interest" description="Disordered" evidence="4">
    <location>
        <begin position="566"/>
        <end position="606"/>
    </location>
</feature>
<evidence type="ECO:0000313" key="6">
    <source>
        <dbReference type="EMBL" id="KAG2652203.1"/>
    </source>
</evidence>
<protein>
    <recommendedName>
        <fullName evidence="5">Ubiquitin-like protease family profile domain-containing protein</fullName>
    </recommendedName>
</protein>
<dbReference type="AlphaFoldDB" id="A0A8T0X4E4"/>
<dbReference type="PANTHER" id="PTHR34835">
    <property type="entry name" value="OS07G0283600 PROTEIN-RELATED"/>
    <property type="match status" value="1"/>
</dbReference>
<evidence type="ECO:0000313" key="7">
    <source>
        <dbReference type="Proteomes" id="UP000823388"/>
    </source>
</evidence>
<reference evidence="6" key="1">
    <citation type="submission" date="2020-05" db="EMBL/GenBank/DDBJ databases">
        <title>WGS assembly of Panicum virgatum.</title>
        <authorList>
            <person name="Lovell J.T."/>
            <person name="Jenkins J."/>
            <person name="Shu S."/>
            <person name="Juenger T.E."/>
            <person name="Schmutz J."/>
        </authorList>
    </citation>
    <scope>NUCLEOTIDE SEQUENCE</scope>
    <source>
        <strain evidence="6">AP13</strain>
    </source>
</reference>
<keyword evidence="3" id="KW-0378">Hydrolase</keyword>
<feature type="compositionally biased region" description="Polar residues" evidence="4">
    <location>
        <begin position="566"/>
        <end position="579"/>
    </location>
</feature>
<feature type="compositionally biased region" description="Polar residues" evidence="4">
    <location>
        <begin position="586"/>
        <end position="602"/>
    </location>
</feature>
<organism evidence="6 7">
    <name type="scientific">Panicum virgatum</name>
    <name type="common">Blackwell switchgrass</name>
    <dbReference type="NCBI Taxonomy" id="38727"/>
    <lineage>
        <taxon>Eukaryota</taxon>
        <taxon>Viridiplantae</taxon>
        <taxon>Streptophyta</taxon>
        <taxon>Embryophyta</taxon>
        <taxon>Tracheophyta</taxon>
        <taxon>Spermatophyta</taxon>
        <taxon>Magnoliopsida</taxon>
        <taxon>Liliopsida</taxon>
        <taxon>Poales</taxon>
        <taxon>Poaceae</taxon>
        <taxon>PACMAD clade</taxon>
        <taxon>Panicoideae</taxon>
        <taxon>Panicodae</taxon>
        <taxon>Paniceae</taxon>
        <taxon>Panicinae</taxon>
        <taxon>Panicum</taxon>
        <taxon>Panicum sect. Hiantes</taxon>
    </lineage>
</organism>
<name>A0A8T0X4E4_PANVG</name>
<evidence type="ECO:0000256" key="2">
    <source>
        <dbReference type="ARBA" id="ARBA00022670"/>
    </source>
</evidence>
<feature type="non-terminal residue" evidence="6">
    <location>
        <position position="1"/>
    </location>
</feature>
<dbReference type="Gene3D" id="3.40.395.10">
    <property type="entry name" value="Adenoviral Proteinase, Chain A"/>
    <property type="match status" value="1"/>
</dbReference>
<keyword evidence="7" id="KW-1185">Reference proteome</keyword>
<comment type="caution">
    <text evidence="6">The sequence shown here is derived from an EMBL/GenBank/DDBJ whole genome shotgun (WGS) entry which is preliminary data.</text>
</comment>
<evidence type="ECO:0000256" key="1">
    <source>
        <dbReference type="ARBA" id="ARBA00005234"/>
    </source>
</evidence>
<dbReference type="Proteomes" id="UP000823388">
    <property type="component" value="Chromosome 1N"/>
</dbReference>
<dbReference type="Pfam" id="PF02902">
    <property type="entry name" value="Peptidase_C48"/>
    <property type="match status" value="1"/>
</dbReference>
<proteinExistence type="inferred from homology"/>
<evidence type="ECO:0000256" key="4">
    <source>
        <dbReference type="SAM" id="MobiDB-lite"/>
    </source>
</evidence>
<dbReference type="GO" id="GO:0008234">
    <property type="term" value="F:cysteine-type peptidase activity"/>
    <property type="evidence" value="ECO:0007669"/>
    <property type="project" value="InterPro"/>
</dbReference>
<feature type="domain" description="Ubiquitin-like protease family profile" evidence="5">
    <location>
        <begin position="727"/>
        <end position="783"/>
    </location>
</feature>
<dbReference type="EMBL" id="CM029038">
    <property type="protein sequence ID" value="KAG2652203.1"/>
    <property type="molecule type" value="Genomic_DNA"/>
</dbReference>
<gene>
    <name evidence="6" type="ORF">PVAP13_1NG275819</name>
</gene>
<accession>A0A8T0X4E4</accession>
<dbReference type="PANTHER" id="PTHR34835:SF60">
    <property type="entry name" value="OS10G0490300 PROTEIN"/>
    <property type="match status" value="1"/>
</dbReference>
<feature type="compositionally biased region" description="Polar residues" evidence="4">
    <location>
        <begin position="478"/>
        <end position="488"/>
    </location>
</feature>
<dbReference type="SUPFAM" id="SSF54001">
    <property type="entry name" value="Cysteine proteinases"/>
    <property type="match status" value="1"/>
</dbReference>
<comment type="similarity">
    <text evidence="1">Belongs to the peptidase C48 family.</text>
</comment>
<sequence length="825" mass="92729">EKLALALSREEKKAHTVKKSKDAFTRFSVSNFSSVIESLSPEHKNVIDDFGFGCLLQFDKCFVPNKFAKWVARLVNYRSGDIVIDGKVISLTRESVHLVLGVPITDLSFPTDPSTGKAIVLSKFGKRSIPSVSFFANKLLNHDPMSDEDLFICFILVAMASFLCPNSSQAPSYKYFGIFEDLQNVKQYDFAGYILQWLLDSVKSFNRGKSSLDSDGGTLGGCIYYLAVLYLDFVDFGARQVSDSVPRISVWKGGMIKEYSQYDLKSNGSYGYHPLLDVSRTCYFKDLRFLFNPLSKFLDDSFVDKLDSHAGCKLPDSLKTNICKLIQNYCFNCGVSINMDVHAVNSLPEDLKSTFCKLLTHAYSIDTRAQKLILDLIKLVVHCFDEEGSDPLYRCLYKKFDDSVSKVHGNHQSSQKSPLSDCTNSPLDNRVNKSVSFAAQDVGPSDVIMLDPDHNYVPDSVSPSPRPKLSRLSSLKSNCGQENVSPRSSQKFPIVMQTLEFTAHTTPRIRSNNLKALFSHLSNSKSTTEVVPSSSKKKECPDVEIVGQSSLAANVQAMSKVSEEVYNSNLRSSTKTPGSVQRVGVSGSQPSSRFKPSDSSTGGKLPLHGPRRFAVASRVYCRDYVTATNKFSVSKSEVLNYKILCKLASSYEDAVNLSGVRCTFWSLGESLKPDGLVKTFVVSAFCYSLFQKPNGHPDVSKRHYFFANIGENLLKDFDDADQDVLARAFKRSSKARPLNHSNALFFPTCFEDHWFVFVVDIKDRKFVILDSYYKENDEFQEIVRERMISSFEHHWEKYVQVEMGFQDFDTIYPAVPEQPLDIFFE</sequence>
<evidence type="ECO:0000259" key="5">
    <source>
        <dbReference type="Pfam" id="PF02902"/>
    </source>
</evidence>
<dbReference type="GO" id="GO:0006508">
    <property type="term" value="P:proteolysis"/>
    <property type="evidence" value="ECO:0007669"/>
    <property type="project" value="UniProtKB-KW"/>
</dbReference>
<dbReference type="InterPro" id="IPR003653">
    <property type="entry name" value="Peptidase_C48_C"/>
</dbReference>